<dbReference type="EMBL" id="MU004187">
    <property type="protein sequence ID" value="KAF2496759.1"/>
    <property type="molecule type" value="Genomic_DNA"/>
</dbReference>
<evidence type="ECO:0000313" key="9">
    <source>
        <dbReference type="EMBL" id="KAF2496759.1"/>
    </source>
</evidence>
<feature type="domain" description="Rhodopsin" evidence="8">
    <location>
        <begin position="46"/>
        <end position="276"/>
    </location>
</feature>
<dbReference type="PANTHER" id="PTHR33048">
    <property type="entry name" value="PTH11-LIKE INTEGRAL MEMBRANE PROTEIN (AFU_ORTHOLOGUE AFUA_5G11245)"/>
    <property type="match status" value="1"/>
</dbReference>
<feature type="transmembrane region" description="Helical" evidence="7">
    <location>
        <begin position="62"/>
        <end position="83"/>
    </location>
</feature>
<evidence type="ECO:0000259" key="8">
    <source>
        <dbReference type="Pfam" id="PF20684"/>
    </source>
</evidence>
<dbReference type="Pfam" id="PF20684">
    <property type="entry name" value="Fung_rhodopsin"/>
    <property type="match status" value="1"/>
</dbReference>
<evidence type="ECO:0000256" key="1">
    <source>
        <dbReference type="ARBA" id="ARBA00004141"/>
    </source>
</evidence>
<evidence type="ECO:0000256" key="4">
    <source>
        <dbReference type="ARBA" id="ARBA00023136"/>
    </source>
</evidence>
<gene>
    <name evidence="9" type="ORF">BU16DRAFT_341033</name>
</gene>
<dbReference type="GO" id="GO:0016020">
    <property type="term" value="C:membrane"/>
    <property type="evidence" value="ECO:0007669"/>
    <property type="project" value="UniProtKB-SubCell"/>
</dbReference>
<reference evidence="9" key="1">
    <citation type="journal article" date="2020" name="Stud. Mycol.">
        <title>101 Dothideomycetes genomes: a test case for predicting lifestyles and emergence of pathogens.</title>
        <authorList>
            <person name="Haridas S."/>
            <person name="Albert R."/>
            <person name="Binder M."/>
            <person name="Bloem J."/>
            <person name="Labutti K."/>
            <person name="Salamov A."/>
            <person name="Andreopoulos B."/>
            <person name="Baker S."/>
            <person name="Barry K."/>
            <person name="Bills G."/>
            <person name="Bluhm B."/>
            <person name="Cannon C."/>
            <person name="Castanera R."/>
            <person name="Culley D."/>
            <person name="Daum C."/>
            <person name="Ezra D."/>
            <person name="Gonzalez J."/>
            <person name="Henrissat B."/>
            <person name="Kuo A."/>
            <person name="Liang C."/>
            <person name="Lipzen A."/>
            <person name="Lutzoni F."/>
            <person name="Magnuson J."/>
            <person name="Mondo S."/>
            <person name="Nolan M."/>
            <person name="Ohm R."/>
            <person name="Pangilinan J."/>
            <person name="Park H.-J."/>
            <person name="Ramirez L."/>
            <person name="Alfaro M."/>
            <person name="Sun H."/>
            <person name="Tritt A."/>
            <person name="Yoshinaga Y."/>
            <person name="Zwiers L.-H."/>
            <person name="Turgeon B."/>
            <person name="Goodwin S."/>
            <person name="Spatafora J."/>
            <person name="Crous P."/>
            <person name="Grigoriev I."/>
        </authorList>
    </citation>
    <scope>NUCLEOTIDE SEQUENCE</scope>
    <source>
        <strain evidence="9">CBS 269.34</strain>
    </source>
</reference>
<comment type="similarity">
    <text evidence="5">Belongs to the SAT4 family.</text>
</comment>
<sequence length="378" mass="41186">MSTVPGAIAPPPGVTPHFHGPMNDKQKQVATTASVTMALSTLFLVLRLYTRGVIVKSFGSDDYAAIIAWAFAITFASLSFPAIHSGFGQHFWNIPVTDLHPFLKLIGTIAILYVWATTLPKVSLLLLYHRLTPDKTFRLAIYVLLFIILAFTLSHTIIVAAGCSPLDSSKSGCLNTLSFAAGVINIICYGFVMILPLPLVWSLQLPRRQKIGLGLLFAGGSLVIIASIIRVRLAKALQGKRDVSFAEGDIGIWSLVEINVGVICNCLVVMKPFFRRHLGNILGSSGADSENSPFSFNIGSVFSRFNKKQREPRSYRLASLDRASRPGDAGLQMPQRAQRSITVSHTYEVSGNRGEFDTESTEDMMKSVGDGRAAKDLV</sequence>
<name>A0A6A6QX25_9PEZI</name>
<evidence type="ECO:0000256" key="6">
    <source>
        <dbReference type="SAM" id="MobiDB-lite"/>
    </source>
</evidence>
<keyword evidence="2 7" id="KW-0812">Transmembrane</keyword>
<evidence type="ECO:0000256" key="3">
    <source>
        <dbReference type="ARBA" id="ARBA00022989"/>
    </source>
</evidence>
<feature type="transmembrane region" description="Helical" evidence="7">
    <location>
        <begin position="213"/>
        <end position="230"/>
    </location>
</feature>
<feature type="transmembrane region" description="Helical" evidence="7">
    <location>
        <begin position="103"/>
        <end position="127"/>
    </location>
</feature>
<dbReference type="OrthoDB" id="3648173at2759"/>
<feature type="transmembrane region" description="Helical" evidence="7">
    <location>
        <begin position="250"/>
        <end position="270"/>
    </location>
</feature>
<evidence type="ECO:0000313" key="10">
    <source>
        <dbReference type="Proteomes" id="UP000799750"/>
    </source>
</evidence>
<accession>A0A6A6QX25</accession>
<feature type="region of interest" description="Disordered" evidence="6">
    <location>
        <begin position="351"/>
        <end position="378"/>
    </location>
</feature>
<keyword evidence="3 7" id="KW-1133">Transmembrane helix</keyword>
<dbReference type="PANTHER" id="PTHR33048:SF47">
    <property type="entry name" value="INTEGRAL MEMBRANE PROTEIN-RELATED"/>
    <property type="match status" value="1"/>
</dbReference>
<evidence type="ECO:0000256" key="5">
    <source>
        <dbReference type="ARBA" id="ARBA00038359"/>
    </source>
</evidence>
<dbReference type="AlphaFoldDB" id="A0A6A6QX25"/>
<protein>
    <recommendedName>
        <fullName evidence="8">Rhodopsin domain-containing protein</fullName>
    </recommendedName>
</protein>
<feature type="transmembrane region" description="Helical" evidence="7">
    <location>
        <begin position="139"/>
        <end position="159"/>
    </location>
</feature>
<keyword evidence="10" id="KW-1185">Reference proteome</keyword>
<keyword evidence="4 7" id="KW-0472">Membrane</keyword>
<evidence type="ECO:0000256" key="7">
    <source>
        <dbReference type="SAM" id="Phobius"/>
    </source>
</evidence>
<proteinExistence type="inferred from homology"/>
<feature type="transmembrane region" description="Helical" evidence="7">
    <location>
        <begin position="29"/>
        <end position="50"/>
    </location>
</feature>
<dbReference type="InterPro" id="IPR049326">
    <property type="entry name" value="Rhodopsin_dom_fungi"/>
</dbReference>
<feature type="transmembrane region" description="Helical" evidence="7">
    <location>
        <begin position="179"/>
        <end position="201"/>
    </location>
</feature>
<evidence type="ECO:0000256" key="2">
    <source>
        <dbReference type="ARBA" id="ARBA00022692"/>
    </source>
</evidence>
<dbReference type="Proteomes" id="UP000799750">
    <property type="component" value="Unassembled WGS sequence"/>
</dbReference>
<feature type="region of interest" description="Disordered" evidence="6">
    <location>
        <begin position="1"/>
        <end position="21"/>
    </location>
</feature>
<comment type="subcellular location">
    <subcellularLocation>
        <location evidence="1">Membrane</location>
        <topology evidence="1">Multi-pass membrane protein</topology>
    </subcellularLocation>
</comment>
<dbReference type="InterPro" id="IPR052337">
    <property type="entry name" value="SAT4-like"/>
</dbReference>
<organism evidence="9 10">
    <name type="scientific">Lophium mytilinum</name>
    <dbReference type="NCBI Taxonomy" id="390894"/>
    <lineage>
        <taxon>Eukaryota</taxon>
        <taxon>Fungi</taxon>
        <taxon>Dikarya</taxon>
        <taxon>Ascomycota</taxon>
        <taxon>Pezizomycotina</taxon>
        <taxon>Dothideomycetes</taxon>
        <taxon>Pleosporomycetidae</taxon>
        <taxon>Mytilinidiales</taxon>
        <taxon>Mytilinidiaceae</taxon>
        <taxon>Lophium</taxon>
    </lineage>
</organism>